<dbReference type="EMBL" id="BX950851">
    <property type="protein sequence ID" value="CAG75653.1"/>
    <property type="molecule type" value="Genomic_DNA"/>
</dbReference>
<proteinExistence type="predicted"/>
<reference evidence="1" key="1">
    <citation type="submission" date="2004-02" db="EMBL/GenBank/DDBJ databases">
        <title>The genome sequence of the enterobacterial phytopathogen Erwinia carotovora subsp. atroseptica SCRI1043 and functional genomic identification of novel virulence factors.</title>
        <authorList>
            <person name="Bell K.S."/>
            <person name="Sebaihia M."/>
            <person name="Pritchard L."/>
            <person name="Holden M."/>
            <person name="Hyman L.J."/>
            <person name="Holeva M.C."/>
            <person name="Thomson N.R."/>
            <person name="Bentley S.D."/>
            <person name="Churcher C."/>
            <person name="Mungall K."/>
            <person name="Atkin R."/>
            <person name="Bason N."/>
            <person name="Brooks K."/>
            <person name="Chillingworth T."/>
            <person name="Clark K."/>
            <person name="Doggett J."/>
            <person name="Fraser A."/>
            <person name="Hance Z."/>
            <person name="Hauser H."/>
            <person name="Jagels K."/>
            <person name="Moule S."/>
            <person name="Norbertczak H."/>
            <person name="Ormond D."/>
            <person name="Price C."/>
            <person name="Quail M.A."/>
            <person name="Sanders M."/>
            <person name="Walker D."/>
            <person name="Whitehead S."/>
            <person name="Salmond G.P.C."/>
            <person name="Birch P.R.J."/>
            <person name="Barrell B.G."/>
            <person name="Parkhill J."/>
            <person name="Toth I.K."/>
        </authorList>
    </citation>
    <scope>NUCLEOTIDE SEQUENCE</scope>
    <source>
        <strain evidence="1">SCRI1043</strain>
    </source>
</reference>
<dbReference type="AlphaFoldDB" id="Q6D3J1"/>
<dbReference type="KEGG" id="eca:ECA2753"/>
<evidence type="ECO:0000313" key="2">
    <source>
        <dbReference type="Proteomes" id="UP000007966"/>
    </source>
</evidence>
<dbReference type="STRING" id="218491.ECA2753"/>
<sequence>MMFQKSGTGWNGHCYAQNQHSSYLEKRSNHGFDLSSFSASNLRPQASNTHAEKLALGLPTFSRATLASISSISSCGKRIPFLVDLLLLLPVAMPNSVKDTDGTMPEKLKFKVLDVCAHQELSCAHTLIKFKVNITKPGSAATRAGLLTTALKGVTSWLIHSLPKLALNFSIAFWYTPTLRRQKHFVVYPLKPIQSKKHGKCCLRVLHLLSLLVFPCRRCAMFDNTPLEQEELIDQCRALAYAIVELREPQAKEILMFILAERLNALHRAQEDEAA</sequence>
<dbReference type="HOGENOM" id="CLU_1011390_0_0_6"/>
<dbReference type="Proteomes" id="UP000007966">
    <property type="component" value="Chromosome"/>
</dbReference>
<protein>
    <submittedName>
        <fullName evidence="1">Phage-related protein</fullName>
    </submittedName>
</protein>
<keyword evidence="2" id="KW-1185">Reference proteome</keyword>
<name>Q6D3J1_PECAS</name>
<organism evidence="1 2">
    <name type="scientific">Pectobacterium atrosepticum (strain SCRI 1043 / ATCC BAA-672)</name>
    <name type="common">Erwinia carotovora subsp. atroseptica</name>
    <dbReference type="NCBI Taxonomy" id="218491"/>
    <lineage>
        <taxon>Bacteria</taxon>
        <taxon>Pseudomonadati</taxon>
        <taxon>Pseudomonadota</taxon>
        <taxon>Gammaproteobacteria</taxon>
        <taxon>Enterobacterales</taxon>
        <taxon>Pectobacteriaceae</taxon>
        <taxon>Pectobacterium</taxon>
    </lineage>
</organism>
<evidence type="ECO:0000313" key="1">
    <source>
        <dbReference type="EMBL" id="CAG75653.1"/>
    </source>
</evidence>
<dbReference type="eggNOG" id="ENOG5034B8V">
    <property type="taxonomic scope" value="Bacteria"/>
</dbReference>
<gene>
    <name evidence="1" type="ordered locus">ECA2753</name>
</gene>
<accession>Q6D3J1</accession>